<proteinExistence type="predicted"/>
<feature type="transmembrane region" description="Helical" evidence="1">
    <location>
        <begin position="6"/>
        <end position="29"/>
    </location>
</feature>
<dbReference type="AlphaFoldDB" id="A0A101LZA3"/>
<keyword evidence="1" id="KW-1133">Transmembrane helix</keyword>
<keyword evidence="1" id="KW-0812">Transmembrane</keyword>
<evidence type="ECO:0000313" key="2">
    <source>
        <dbReference type="EMBL" id="KUM47968.1"/>
    </source>
</evidence>
<comment type="caution">
    <text evidence="2">The sequence shown here is derived from an EMBL/GenBank/DDBJ whole genome shotgun (WGS) entry which is preliminary data.</text>
</comment>
<protein>
    <submittedName>
        <fullName evidence="2">Uncharacterized protein</fullName>
    </submittedName>
</protein>
<sequence length="58" mass="6743">MLDILLVLLLDMVISPLLLVLLLAVFLYIRIRMLLLDQGKQQMLSRLLNLLLDQLLLK</sequence>
<organism evidence="2">
    <name type="scientific">Picea glauca</name>
    <name type="common">White spruce</name>
    <name type="synonym">Pinus glauca</name>
    <dbReference type="NCBI Taxonomy" id="3330"/>
    <lineage>
        <taxon>Eukaryota</taxon>
        <taxon>Viridiplantae</taxon>
        <taxon>Streptophyta</taxon>
        <taxon>Embryophyta</taxon>
        <taxon>Tracheophyta</taxon>
        <taxon>Spermatophyta</taxon>
        <taxon>Pinopsida</taxon>
        <taxon>Pinidae</taxon>
        <taxon>Conifers I</taxon>
        <taxon>Pinales</taxon>
        <taxon>Pinaceae</taxon>
        <taxon>Picea</taxon>
    </lineage>
</organism>
<evidence type="ECO:0000256" key="1">
    <source>
        <dbReference type="SAM" id="Phobius"/>
    </source>
</evidence>
<reference evidence="2" key="1">
    <citation type="journal article" date="2015" name="Genome Biol. Evol.">
        <title>Organellar Genomes of White Spruce (Picea glauca): Assembly and Annotation.</title>
        <authorList>
            <person name="Jackman S.D."/>
            <person name="Warren R.L."/>
            <person name="Gibb E.A."/>
            <person name="Vandervalk B.P."/>
            <person name="Mohamadi H."/>
            <person name="Chu J."/>
            <person name="Raymond A."/>
            <person name="Pleasance S."/>
            <person name="Coope R."/>
            <person name="Wildung M.R."/>
            <person name="Ritland C.E."/>
            <person name="Bousquet J."/>
            <person name="Jones S.J."/>
            <person name="Bohlmann J."/>
            <person name="Birol I."/>
        </authorList>
    </citation>
    <scope>NUCLEOTIDE SEQUENCE [LARGE SCALE GENOMIC DNA]</scope>
    <source>
        <tissue evidence="2">Flushing bud</tissue>
    </source>
</reference>
<keyword evidence="2" id="KW-0496">Mitochondrion</keyword>
<accession>A0A101LZA3</accession>
<gene>
    <name evidence="2" type="ORF">ABT39_MTgene4963</name>
</gene>
<dbReference type="EMBL" id="LKAM01000006">
    <property type="protein sequence ID" value="KUM47968.1"/>
    <property type="molecule type" value="Genomic_DNA"/>
</dbReference>
<geneLocation type="mitochondrion" evidence="2"/>
<keyword evidence="1" id="KW-0472">Membrane</keyword>
<name>A0A101LZA3_PICGL</name>